<gene>
    <name evidence="4" type="ORF">G6011_06881</name>
</gene>
<accession>A0AAD4I1H1</accession>
<keyword evidence="2" id="KW-0560">Oxidoreductase</keyword>
<evidence type="ECO:0000256" key="2">
    <source>
        <dbReference type="ARBA" id="ARBA00023002"/>
    </source>
</evidence>
<dbReference type="GO" id="GO:0016491">
    <property type="term" value="F:oxidoreductase activity"/>
    <property type="evidence" value="ECO:0007669"/>
    <property type="project" value="UniProtKB-KW"/>
</dbReference>
<comment type="similarity">
    <text evidence="3">Belongs to the ustYa family.</text>
</comment>
<dbReference type="EMBL" id="JAANER010000010">
    <property type="protein sequence ID" value="KAG9185550.1"/>
    <property type="molecule type" value="Genomic_DNA"/>
</dbReference>
<dbReference type="GO" id="GO:0043386">
    <property type="term" value="P:mycotoxin biosynthetic process"/>
    <property type="evidence" value="ECO:0007669"/>
    <property type="project" value="InterPro"/>
</dbReference>
<comment type="caution">
    <text evidence="4">The sequence shown here is derived from an EMBL/GenBank/DDBJ whole genome shotgun (WGS) entry which is preliminary data.</text>
</comment>
<evidence type="ECO:0000313" key="5">
    <source>
        <dbReference type="Proteomes" id="UP001199106"/>
    </source>
</evidence>
<dbReference type="AlphaFoldDB" id="A0AAD4I1H1"/>
<dbReference type="PANTHER" id="PTHR33365">
    <property type="entry name" value="YALI0B05434P"/>
    <property type="match status" value="1"/>
</dbReference>
<protein>
    <submittedName>
        <fullName evidence="4">Uncharacterized protein</fullName>
    </submittedName>
</protein>
<dbReference type="Pfam" id="PF11807">
    <property type="entry name" value="UstYa"/>
    <property type="match status" value="1"/>
</dbReference>
<name>A0AAD4I1H1_9PLEO</name>
<evidence type="ECO:0000256" key="3">
    <source>
        <dbReference type="ARBA" id="ARBA00035112"/>
    </source>
</evidence>
<proteinExistence type="inferred from homology"/>
<sequence length="289" mass="33234">MPSLNPFASTARKYQRFSKEYCEEDGEHSQIDTRPLTLSDEGMAQRRSRYMHACCYVPVCFISLLVGRFTSQTFFRLEIEKDGYPEPYGHHSHILKDVVWQRNKTFQAPPSLDSEMAWMTLMPKGRGFIRYPKDDPMEKGMTVFHSIHCLYNLHTAHHANAYQLASMKHQSILNARSVSDDPASHEHLDPSEAAPHFFVPNPYLDAKLADPSFMEFLNSDHLAQCFDYVRQSLMCAADSNLETGVLHEQANGHLSHEITGWGFPRVCRDFEKVKSWVEDFRGTEKEGIN</sequence>
<evidence type="ECO:0000256" key="1">
    <source>
        <dbReference type="ARBA" id="ARBA00004685"/>
    </source>
</evidence>
<keyword evidence="5" id="KW-1185">Reference proteome</keyword>
<reference evidence="4" key="1">
    <citation type="submission" date="2021-07" db="EMBL/GenBank/DDBJ databases">
        <title>Genome Resource of American Ginseng Black Spot Pathogen Alternaria panax.</title>
        <authorList>
            <person name="Qiu C."/>
            <person name="Wang W."/>
            <person name="Liu Z."/>
        </authorList>
    </citation>
    <scope>NUCLEOTIDE SEQUENCE</scope>
    <source>
        <strain evidence="4">BNCC115425</strain>
    </source>
</reference>
<dbReference type="PANTHER" id="PTHR33365:SF11">
    <property type="entry name" value="TAT PATHWAY SIGNAL SEQUENCE"/>
    <property type="match status" value="1"/>
</dbReference>
<evidence type="ECO:0000313" key="4">
    <source>
        <dbReference type="EMBL" id="KAG9185550.1"/>
    </source>
</evidence>
<comment type="pathway">
    <text evidence="1">Mycotoxin biosynthesis.</text>
</comment>
<organism evidence="4 5">
    <name type="scientific">Alternaria panax</name>
    <dbReference type="NCBI Taxonomy" id="48097"/>
    <lineage>
        <taxon>Eukaryota</taxon>
        <taxon>Fungi</taxon>
        <taxon>Dikarya</taxon>
        <taxon>Ascomycota</taxon>
        <taxon>Pezizomycotina</taxon>
        <taxon>Dothideomycetes</taxon>
        <taxon>Pleosporomycetidae</taxon>
        <taxon>Pleosporales</taxon>
        <taxon>Pleosporineae</taxon>
        <taxon>Pleosporaceae</taxon>
        <taxon>Alternaria</taxon>
        <taxon>Alternaria sect. Panax</taxon>
    </lineage>
</organism>
<dbReference type="Proteomes" id="UP001199106">
    <property type="component" value="Unassembled WGS sequence"/>
</dbReference>
<dbReference type="InterPro" id="IPR021765">
    <property type="entry name" value="UstYa-like"/>
</dbReference>